<dbReference type="GO" id="GO:0031261">
    <property type="term" value="C:DNA replication preinitiation complex"/>
    <property type="evidence" value="ECO:0007669"/>
    <property type="project" value="TreeGrafter"/>
</dbReference>
<keyword evidence="8" id="KW-1185">Reference proteome</keyword>
<keyword evidence="4" id="KW-0539">Nucleus</keyword>
<evidence type="ECO:0000256" key="2">
    <source>
        <dbReference type="ARBA" id="ARBA00010727"/>
    </source>
</evidence>
<keyword evidence="5" id="KW-0131">Cell cycle</keyword>
<dbReference type="GO" id="GO:0006270">
    <property type="term" value="P:DNA replication initiation"/>
    <property type="evidence" value="ECO:0007669"/>
    <property type="project" value="InterPro"/>
</dbReference>
<comment type="caution">
    <text evidence="7">The sequence shown here is derived from an EMBL/GenBank/DDBJ whole genome shotgun (WGS) entry which is preliminary data.</text>
</comment>
<dbReference type="OrthoDB" id="10258882at2759"/>
<evidence type="ECO:0000256" key="1">
    <source>
        <dbReference type="ARBA" id="ARBA00004123"/>
    </source>
</evidence>
<keyword evidence="3" id="KW-0235">DNA replication</keyword>
<dbReference type="GO" id="GO:0003688">
    <property type="term" value="F:DNA replication origin binding"/>
    <property type="evidence" value="ECO:0007669"/>
    <property type="project" value="TreeGrafter"/>
</dbReference>
<evidence type="ECO:0000313" key="7">
    <source>
        <dbReference type="EMBL" id="TEB35938.1"/>
    </source>
</evidence>
<evidence type="ECO:0000256" key="3">
    <source>
        <dbReference type="ARBA" id="ARBA00022705"/>
    </source>
</evidence>
<dbReference type="PANTHER" id="PTHR10507">
    <property type="entry name" value="CDC45-RELATED PROTEIN"/>
    <property type="match status" value="1"/>
</dbReference>
<dbReference type="GO" id="GO:0003697">
    <property type="term" value="F:single-stranded DNA binding"/>
    <property type="evidence" value="ECO:0007669"/>
    <property type="project" value="TreeGrafter"/>
</dbReference>
<evidence type="ECO:0000256" key="6">
    <source>
        <dbReference type="SAM" id="MobiDB-lite"/>
    </source>
</evidence>
<dbReference type="AlphaFoldDB" id="A0A4Y7TPU2"/>
<comment type="subcellular location">
    <subcellularLocation>
        <location evidence="1">Nucleus</location>
    </subcellularLocation>
</comment>
<dbReference type="STRING" id="71717.A0A4Y7TPU2"/>
<comment type="similarity">
    <text evidence="2">Belongs to the CDC45 family.</text>
</comment>
<gene>
    <name evidence="7" type="ORF">FA13DRAFT_1623095</name>
</gene>
<evidence type="ECO:0000256" key="4">
    <source>
        <dbReference type="ARBA" id="ARBA00023242"/>
    </source>
</evidence>
<feature type="compositionally biased region" description="Polar residues" evidence="6">
    <location>
        <begin position="487"/>
        <end position="500"/>
    </location>
</feature>
<dbReference type="EMBL" id="QPFP01000006">
    <property type="protein sequence ID" value="TEB35938.1"/>
    <property type="molecule type" value="Genomic_DNA"/>
</dbReference>
<dbReference type="InterPro" id="IPR003874">
    <property type="entry name" value="CDC45"/>
</dbReference>
<dbReference type="GO" id="GO:0003682">
    <property type="term" value="F:chromatin binding"/>
    <property type="evidence" value="ECO:0007669"/>
    <property type="project" value="TreeGrafter"/>
</dbReference>
<evidence type="ECO:0000313" key="8">
    <source>
        <dbReference type="Proteomes" id="UP000298030"/>
    </source>
</evidence>
<proteinExistence type="inferred from homology"/>
<dbReference type="Proteomes" id="UP000298030">
    <property type="component" value="Unassembled WGS sequence"/>
</dbReference>
<feature type="region of interest" description="Disordered" evidence="6">
    <location>
        <begin position="164"/>
        <end position="223"/>
    </location>
</feature>
<dbReference type="PANTHER" id="PTHR10507:SF0">
    <property type="entry name" value="CELL DIVISION CONTROL PROTEIN 45 HOMOLOG"/>
    <property type="match status" value="1"/>
</dbReference>
<feature type="compositionally biased region" description="Acidic residues" evidence="6">
    <location>
        <begin position="164"/>
        <end position="195"/>
    </location>
</feature>
<evidence type="ECO:0000256" key="5">
    <source>
        <dbReference type="ARBA" id="ARBA00023306"/>
    </source>
</evidence>
<feature type="region of interest" description="Disordered" evidence="6">
    <location>
        <begin position="480"/>
        <end position="509"/>
    </location>
</feature>
<dbReference type="GO" id="GO:0000727">
    <property type="term" value="P:double-strand break repair via break-induced replication"/>
    <property type="evidence" value="ECO:0007669"/>
    <property type="project" value="TreeGrafter"/>
</dbReference>
<dbReference type="GO" id="GO:1902977">
    <property type="term" value="P:mitotic DNA replication preinitiation complex assembly"/>
    <property type="evidence" value="ECO:0007669"/>
    <property type="project" value="TreeGrafter"/>
</dbReference>
<accession>A0A4Y7TPU2</accession>
<protein>
    <submittedName>
        <fullName evidence="7">Cell division control protein 45</fullName>
    </submittedName>
</protein>
<keyword evidence="7" id="KW-0132">Cell division</keyword>
<sequence>MYIPPPHLANTRRSYTDAYKDILSAYRRSPQTSASSVILLVAPDVDSLCAARMLAALFKQDDVLYRIIPVSSVLELQLVKDELATYEELTTLILINMGNFIDLPTTPWFGEFDLGVTIHVIDSSRPRSMANLFYPGEKGERVILWDDGDAEKLTELRKAWETLEFEPLPDSDEDSEEEFSEEDEAGDDEDDENEDNDVRSSNGKRRSSDEGIKVRKRRKVDKPVPQVTRDEVYQYKQKLNKYYYAGTSYGQSAASTIYILATILERVDNDLLWLAILGLTYQYTSARISRDTYEQQHIVYHDEVSRLNPIFSDSQTSHALNSLNPDDLSVRPTEELRFMLFRHWNLYDAMYHSSYVASKLGIWKEKGRKRLTGLLAKMGFSIPQTQQPYSHMDMDLKKALVQKLDDVAPEYGLVELSYPSFMRCYGYHSQPLSAADAVESISALVDFAGGARLEVELEGHRHGGEWFGGGKIWDAAGYEKEPAASSKPKNATNNADNPQGNGDDDAEEENSDLEWWKKNFWFAYDSLTDIKRLREALRLAMSIHKAIIRQGTSIIDKQDIRTMRNHRVVVLTQGPDLVLFHHPGMLSRLALWLIDALRDRIPASATAARTKRRDLPFIVACLNETKGTYVVAGIMASPEFGDVRRNTFATNFLNASQATSTPIQHTSFNTNIVEIDEKDLKLFLEVLCA</sequence>
<dbReference type="GO" id="GO:0051301">
    <property type="term" value="P:cell division"/>
    <property type="evidence" value="ECO:0007669"/>
    <property type="project" value="UniProtKB-KW"/>
</dbReference>
<reference evidence="7 8" key="1">
    <citation type="journal article" date="2019" name="Nat. Ecol. Evol.">
        <title>Megaphylogeny resolves global patterns of mushroom evolution.</title>
        <authorList>
            <person name="Varga T."/>
            <person name="Krizsan K."/>
            <person name="Foldi C."/>
            <person name="Dima B."/>
            <person name="Sanchez-Garcia M."/>
            <person name="Sanchez-Ramirez S."/>
            <person name="Szollosi G.J."/>
            <person name="Szarkandi J.G."/>
            <person name="Papp V."/>
            <person name="Albert L."/>
            <person name="Andreopoulos W."/>
            <person name="Angelini C."/>
            <person name="Antonin V."/>
            <person name="Barry K.W."/>
            <person name="Bougher N.L."/>
            <person name="Buchanan P."/>
            <person name="Buyck B."/>
            <person name="Bense V."/>
            <person name="Catcheside P."/>
            <person name="Chovatia M."/>
            <person name="Cooper J."/>
            <person name="Damon W."/>
            <person name="Desjardin D."/>
            <person name="Finy P."/>
            <person name="Geml J."/>
            <person name="Haridas S."/>
            <person name="Hughes K."/>
            <person name="Justo A."/>
            <person name="Karasinski D."/>
            <person name="Kautmanova I."/>
            <person name="Kiss B."/>
            <person name="Kocsube S."/>
            <person name="Kotiranta H."/>
            <person name="LaButti K.M."/>
            <person name="Lechner B.E."/>
            <person name="Liimatainen K."/>
            <person name="Lipzen A."/>
            <person name="Lukacs Z."/>
            <person name="Mihaltcheva S."/>
            <person name="Morgado L.N."/>
            <person name="Niskanen T."/>
            <person name="Noordeloos M.E."/>
            <person name="Ohm R.A."/>
            <person name="Ortiz-Santana B."/>
            <person name="Ovrebo C."/>
            <person name="Racz N."/>
            <person name="Riley R."/>
            <person name="Savchenko A."/>
            <person name="Shiryaev A."/>
            <person name="Soop K."/>
            <person name="Spirin V."/>
            <person name="Szebenyi C."/>
            <person name="Tomsovsky M."/>
            <person name="Tulloss R.E."/>
            <person name="Uehling J."/>
            <person name="Grigoriev I.V."/>
            <person name="Vagvolgyi C."/>
            <person name="Papp T."/>
            <person name="Martin F.M."/>
            <person name="Miettinen O."/>
            <person name="Hibbett D.S."/>
            <person name="Nagy L.G."/>
        </authorList>
    </citation>
    <scope>NUCLEOTIDE SEQUENCE [LARGE SCALE GENOMIC DNA]</scope>
    <source>
        <strain evidence="7 8">FP101781</strain>
    </source>
</reference>
<name>A0A4Y7TPU2_COPMI</name>
<dbReference type="Pfam" id="PF02724">
    <property type="entry name" value="CDC45"/>
    <property type="match status" value="1"/>
</dbReference>
<organism evidence="7 8">
    <name type="scientific">Coprinellus micaceus</name>
    <name type="common">Glistening ink-cap mushroom</name>
    <name type="synonym">Coprinus micaceus</name>
    <dbReference type="NCBI Taxonomy" id="71717"/>
    <lineage>
        <taxon>Eukaryota</taxon>
        <taxon>Fungi</taxon>
        <taxon>Dikarya</taxon>
        <taxon>Basidiomycota</taxon>
        <taxon>Agaricomycotina</taxon>
        <taxon>Agaricomycetes</taxon>
        <taxon>Agaricomycetidae</taxon>
        <taxon>Agaricales</taxon>
        <taxon>Agaricineae</taxon>
        <taxon>Psathyrellaceae</taxon>
        <taxon>Coprinellus</taxon>
    </lineage>
</organism>